<name>A0ABN8DXF9_9VIBR</name>
<organism evidence="1 2">
    <name type="scientific">Vibrio stylophorae</name>
    <dbReference type="NCBI Taxonomy" id="659351"/>
    <lineage>
        <taxon>Bacteria</taxon>
        <taxon>Pseudomonadati</taxon>
        <taxon>Pseudomonadota</taxon>
        <taxon>Gammaproteobacteria</taxon>
        <taxon>Vibrionales</taxon>
        <taxon>Vibrionaceae</taxon>
        <taxon>Vibrio</taxon>
    </lineage>
</organism>
<dbReference type="Gene3D" id="3.40.50.12580">
    <property type="match status" value="1"/>
</dbReference>
<accession>A0ABN8DXF9</accession>
<protein>
    <recommendedName>
        <fullName evidence="3">Capsule biosynthesis protein</fullName>
    </recommendedName>
</protein>
<dbReference type="InterPro" id="IPR007833">
    <property type="entry name" value="Capsule_polysaccharide_synth"/>
</dbReference>
<evidence type="ECO:0000313" key="2">
    <source>
        <dbReference type="Proteomes" id="UP000838672"/>
    </source>
</evidence>
<comment type="caution">
    <text evidence="1">The sequence shown here is derived from an EMBL/GenBank/DDBJ whole genome shotgun (WGS) entry which is preliminary data.</text>
</comment>
<dbReference type="Pfam" id="PF05159">
    <property type="entry name" value="Capsule_synth"/>
    <property type="match status" value="1"/>
</dbReference>
<proteinExistence type="predicted"/>
<keyword evidence="2" id="KW-1185">Reference proteome</keyword>
<gene>
    <name evidence="1" type="ORF">VST7929_02621</name>
</gene>
<sequence>MSKHILALLPIGTHSPNIELTICFINEKIQQGYNLTILTCSGDGDACLYNPLGLPSTCRRCKKRTQDALSHIKGDFTLKFTQKQNEFAFDYQSIEDLKSLKHLNCHVGYSALSTYATLTRSADINFQNAKTRKIINLYLQTASRLAESTFNIINNYNIDEFVLFNSRLNTYRSFFDLAIETGKATSVLEFVASQKKAIIFKNAMPHSIEYNSLLIQELYKNIGHLETITRGHDFFERRLNSQFSNEESYTKHQDTNTLPIEFNANNKNISIFNSSEDEFMAIGGSWEDNRLFKTQYEGLKFISEYAKDHSTVFFLRIHPNLNNTQASYLEKLSSLSHDKFIVIPADSPISTYTLMLKSDAVITFGSSIGIEATYWDKPSILLGNCFYRHLGVTHTPNSIEKLTKLLDITPAPINNKLGCLKMASHMINPDVNVCGYSFDGKNAFVDGKLLKRKKHLFQKIESKYTKWYTRELR</sequence>
<evidence type="ECO:0008006" key="3">
    <source>
        <dbReference type="Google" id="ProtNLM"/>
    </source>
</evidence>
<dbReference type="InterPro" id="IPR043148">
    <property type="entry name" value="TagF_C"/>
</dbReference>
<dbReference type="EMBL" id="CAKLDI010000001">
    <property type="protein sequence ID" value="CAH0534671.1"/>
    <property type="molecule type" value="Genomic_DNA"/>
</dbReference>
<evidence type="ECO:0000313" key="1">
    <source>
        <dbReference type="EMBL" id="CAH0534671.1"/>
    </source>
</evidence>
<reference evidence="1" key="1">
    <citation type="submission" date="2021-11" db="EMBL/GenBank/DDBJ databases">
        <authorList>
            <person name="Rodrigo-Torres L."/>
            <person name="Arahal R. D."/>
            <person name="Lucena T."/>
        </authorList>
    </citation>
    <scope>NUCLEOTIDE SEQUENCE</scope>
    <source>
        <strain evidence="1">CECT 7929</strain>
    </source>
</reference>
<dbReference type="RefSeq" id="WP_237467674.1">
    <property type="nucleotide sequence ID" value="NZ_CAKLDI010000001.1"/>
</dbReference>
<dbReference type="Proteomes" id="UP000838672">
    <property type="component" value="Unassembled WGS sequence"/>
</dbReference>
<dbReference type="SUPFAM" id="SSF53756">
    <property type="entry name" value="UDP-Glycosyltransferase/glycogen phosphorylase"/>
    <property type="match status" value="1"/>
</dbReference>